<protein>
    <submittedName>
        <fullName evidence="1">Uncharacterized protein</fullName>
    </submittedName>
</protein>
<keyword evidence="2" id="KW-1185">Reference proteome</keyword>
<comment type="caution">
    <text evidence="1">The sequence shown here is derived from an EMBL/GenBank/DDBJ whole genome shotgun (WGS) entry which is preliminary data.</text>
</comment>
<reference evidence="1" key="1">
    <citation type="submission" date="2018-05" db="EMBL/GenBank/DDBJ databases">
        <title>Draft genome of Mucuna pruriens seed.</title>
        <authorList>
            <person name="Nnadi N.E."/>
            <person name="Vos R."/>
            <person name="Hasami M.H."/>
            <person name="Devisetty U.K."/>
            <person name="Aguiy J.C."/>
        </authorList>
    </citation>
    <scope>NUCLEOTIDE SEQUENCE [LARGE SCALE GENOMIC DNA]</scope>
    <source>
        <strain evidence="1">JCA_2017</strain>
    </source>
</reference>
<organism evidence="1 2">
    <name type="scientific">Mucuna pruriens</name>
    <name type="common">Velvet bean</name>
    <name type="synonym">Dolichos pruriens</name>
    <dbReference type="NCBI Taxonomy" id="157652"/>
    <lineage>
        <taxon>Eukaryota</taxon>
        <taxon>Viridiplantae</taxon>
        <taxon>Streptophyta</taxon>
        <taxon>Embryophyta</taxon>
        <taxon>Tracheophyta</taxon>
        <taxon>Spermatophyta</taxon>
        <taxon>Magnoliopsida</taxon>
        <taxon>eudicotyledons</taxon>
        <taxon>Gunneridae</taxon>
        <taxon>Pentapetalae</taxon>
        <taxon>rosids</taxon>
        <taxon>fabids</taxon>
        <taxon>Fabales</taxon>
        <taxon>Fabaceae</taxon>
        <taxon>Papilionoideae</taxon>
        <taxon>50 kb inversion clade</taxon>
        <taxon>NPAAA clade</taxon>
        <taxon>indigoferoid/millettioid clade</taxon>
        <taxon>Phaseoleae</taxon>
        <taxon>Mucuna</taxon>
    </lineage>
</organism>
<gene>
    <name evidence="1" type="ORF">CR513_23137</name>
</gene>
<dbReference type="AlphaFoldDB" id="A0A371GV98"/>
<evidence type="ECO:0000313" key="1">
    <source>
        <dbReference type="EMBL" id="RDX94468.1"/>
    </source>
</evidence>
<dbReference type="EMBL" id="QJKJ01004368">
    <property type="protein sequence ID" value="RDX94468.1"/>
    <property type="molecule type" value="Genomic_DNA"/>
</dbReference>
<dbReference type="Proteomes" id="UP000257109">
    <property type="component" value="Unassembled WGS sequence"/>
</dbReference>
<proteinExistence type="predicted"/>
<name>A0A371GV98_MUCPR</name>
<feature type="non-terminal residue" evidence="1">
    <location>
        <position position="1"/>
    </location>
</feature>
<sequence>MPTVARHLISNMASNTQQFGIRGVARPIPNVRKLAMGQHQSIIVARVYGICTSMEHPTYMCPTLQETESDHLESVGSIVVPAESESRAIPSSKIRTRLEHASKSKQLSVKSEIPTTIVPTTTTIKSVTTRQLTISGGPDEAVGYKQPGVSA</sequence>
<accession>A0A371GV98</accession>
<dbReference type="OrthoDB" id="694103at2759"/>
<evidence type="ECO:0000313" key="2">
    <source>
        <dbReference type="Proteomes" id="UP000257109"/>
    </source>
</evidence>